<name>A0ABW1JFL0_9ACTN</name>
<comment type="caution">
    <text evidence="4">The sequence shown here is derived from an EMBL/GenBank/DDBJ whole genome shotgun (WGS) entry which is preliminary data.</text>
</comment>
<dbReference type="Gene3D" id="3.40.640.10">
    <property type="entry name" value="Type I PLP-dependent aspartate aminotransferase-like (Major domain)"/>
    <property type="match status" value="1"/>
</dbReference>
<dbReference type="Gene3D" id="3.90.1150.10">
    <property type="entry name" value="Aspartate Aminotransferase, domain 1"/>
    <property type="match status" value="1"/>
</dbReference>
<evidence type="ECO:0000313" key="5">
    <source>
        <dbReference type="Proteomes" id="UP001596189"/>
    </source>
</evidence>
<dbReference type="RefSeq" id="WP_345715706.1">
    <property type="nucleotide sequence ID" value="NZ_BAABFP010000002.1"/>
</dbReference>
<dbReference type="PANTHER" id="PTHR43094">
    <property type="entry name" value="AMINOTRANSFERASE"/>
    <property type="match status" value="1"/>
</dbReference>
<organism evidence="4 5">
    <name type="scientific">Angustibacter luteus</name>
    <dbReference type="NCBI Taxonomy" id="658456"/>
    <lineage>
        <taxon>Bacteria</taxon>
        <taxon>Bacillati</taxon>
        <taxon>Actinomycetota</taxon>
        <taxon>Actinomycetes</taxon>
        <taxon>Kineosporiales</taxon>
        <taxon>Kineosporiaceae</taxon>
    </lineage>
</organism>
<dbReference type="GO" id="GO:0008483">
    <property type="term" value="F:transaminase activity"/>
    <property type="evidence" value="ECO:0007669"/>
    <property type="project" value="UniProtKB-KW"/>
</dbReference>
<sequence length="469" mass="50044">MSTVTVESLAPAAPPLDLDGAQRTHDLDRAHVFHSWSAQGALDPMVITGAQGSWIWDGSGRPLLDFSSQLVNTNIGHQHPAVVRGIQEQAAKICTVAPQHANAARSEAARLIVERAPGDDLNHVFFTNGGAEAIENAVRMARLHTGRRKVLTRYRSYHGHTQAAIHMTGDPRRWPNDTGAEGVVHFFGPYTYRSAFHASTDDEECARALEHLEAVVQMEGPATIAAIVLETIPGTAGIMVPPPGYLAGVREICDRYGILWIADEVMAGFGRSGAWFSVEHFQATGGGTLAPDLITFAKGVNSGYVPLGGVLINGPVYETFRERPYPGGLTYSGHPLACAAAVATITAMTDEGIIENAARIGAEVIGPRLAELQGKHEVIGEVRGLGVFWALELVKDRATREPLVPYNASGAAAAPMNALVGACKKRGLLPFVNMNRLHVVPPCTVTEGEARLGLDLLDDALTEVVSTLS</sequence>
<evidence type="ECO:0000256" key="2">
    <source>
        <dbReference type="ARBA" id="ARBA00022898"/>
    </source>
</evidence>
<dbReference type="PANTHER" id="PTHR43094:SF1">
    <property type="entry name" value="AMINOTRANSFERASE CLASS-III"/>
    <property type="match status" value="1"/>
</dbReference>
<proteinExistence type="inferred from homology"/>
<dbReference type="SUPFAM" id="SSF53383">
    <property type="entry name" value="PLP-dependent transferases"/>
    <property type="match status" value="1"/>
</dbReference>
<keyword evidence="4" id="KW-0808">Transferase</keyword>
<dbReference type="InterPro" id="IPR015422">
    <property type="entry name" value="PyrdxlP-dep_Trfase_small"/>
</dbReference>
<keyword evidence="2 3" id="KW-0663">Pyridoxal phosphate</keyword>
<dbReference type="InterPro" id="IPR015424">
    <property type="entry name" value="PyrdxlP-dep_Trfase"/>
</dbReference>
<comment type="similarity">
    <text evidence="1 3">Belongs to the class-III pyridoxal-phosphate-dependent aminotransferase family.</text>
</comment>
<gene>
    <name evidence="4" type="ORF">ACFQDO_10785</name>
</gene>
<evidence type="ECO:0000256" key="3">
    <source>
        <dbReference type="RuleBase" id="RU003560"/>
    </source>
</evidence>
<dbReference type="Pfam" id="PF00202">
    <property type="entry name" value="Aminotran_3"/>
    <property type="match status" value="1"/>
</dbReference>
<evidence type="ECO:0000256" key="1">
    <source>
        <dbReference type="ARBA" id="ARBA00008954"/>
    </source>
</evidence>
<dbReference type="EMBL" id="JBHSRD010000004">
    <property type="protein sequence ID" value="MFC6007614.1"/>
    <property type="molecule type" value="Genomic_DNA"/>
</dbReference>
<dbReference type="CDD" id="cd00610">
    <property type="entry name" value="OAT_like"/>
    <property type="match status" value="1"/>
</dbReference>
<keyword evidence="5" id="KW-1185">Reference proteome</keyword>
<dbReference type="Proteomes" id="UP001596189">
    <property type="component" value="Unassembled WGS sequence"/>
</dbReference>
<protein>
    <submittedName>
        <fullName evidence="4">Aspartate aminotransferase family protein</fullName>
    </submittedName>
</protein>
<evidence type="ECO:0000313" key="4">
    <source>
        <dbReference type="EMBL" id="MFC6007614.1"/>
    </source>
</evidence>
<dbReference type="NCBIfam" id="NF004718">
    <property type="entry name" value="PRK06062.1"/>
    <property type="match status" value="1"/>
</dbReference>
<accession>A0ABW1JFL0</accession>
<dbReference type="InterPro" id="IPR005814">
    <property type="entry name" value="Aminotrans_3"/>
</dbReference>
<keyword evidence="4" id="KW-0032">Aminotransferase</keyword>
<reference evidence="5" key="1">
    <citation type="journal article" date="2019" name="Int. J. Syst. Evol. Microbiol.">
        <title>The Global Catalogue of Microorganisms (GCM) 10K type strain sequencing project: providing services to taxonomists for standard genome sequencing and annotation.</title>
        <authorList>
            <consortium name="The Broad Institute Genomics Platform"/>
            <consortium name="The Broad Institute Genome Sequencing Center for Infectious Disease"/>
            <person name="Wu L."/>
            <person name="Ma J."/>
        </authorList>
    </citation>
    <scope>NUCLEOTIDE SEQUENCE [LARGE SCALE GENOMIC DNA]</scope>
    <source>
        <strain evidence="5">KACC 14249</strain>
    </source>
</reference>
<dbReference type="InterPro" id="IPR015421">
    <property type="entry name" value="PyrdxlP-dep_Trfase_major"/>
</dbReference>